<feature type="transmembrane region" description="Helical" evidence="1">
    <location>
        <begin position="336"/>
        <end position="364"/>
    </location>
</feature>
<feature type="transmembrane region" description="Helical" evidence="1">
    <location>
        <begin position="237"/>
        <end position="254"/>
    </location>
</feature>
<feature type="transmembrane region" description="Helical" evidence="1">
    <location>
        <begin position="194"/>
        <end position="216"/>
    </location>
</feature>
<proteinExistence type="predicted"/>
<accession>A0ABV7ZUT6</accession>
<sequence length="439" mass="47444">MTLTTTPLRHRIAGTLLLVGLVLQILSFTPLFSLTRSASYVLWGSVLLLWLDIPARTRWQAGALAGVGLGLTAWARFGFGAQVDWSRILTGNLYVVAMLLGVSFISLIGRDAGGRAAALGRTGFLGMWQTWAGVHFLGIVLNLSTMFLVGDRLAKQSELKMPQLLAINRGLSSAALWSPFFASMAVVLTLVPDMAYPTIVVWGFPMAMLAGLVSSLDLRQRFALHDVAGFSLAPRSLLMPVVMAFWVLLFHWVITPSLNIVSIITFLMPLAAAVTRVSGRLRSGTRELQQHVLVRMPLMRGEVSLFLAAGLLTIGLSTFIAAWMGESWTLFAQFRAPQAIACFAIIVGTATLGLHPIIGISVLASMLQLAGSEQTLFAFTALGGWAVGTSVGPLSGINLSLQGRYGVSGYQLMRQNIPYGLIMFILMVGALWGMDAWLF</sequence>
<keyword evidence="1" id="KW-0812">Transmembrane</keyword>
<feature type="transmembrane region" description="Helical" evidence="1">
    <location>
        <begin position="260"/>
        <end position="279"/>
    </location>
</feature>
<evidence type="ECO:0000313" key="2">
    <source>
        <dbReference type="EMBL" id="MFC3851920.1"/>
    </source>
</evidence>
<keyword evidence="3" id="KW-1185">Reference proteome</keyword>
<protein>
    <submittedName>
        <fullName evidence="2">Uncharacterized protein</fullName>
    </submittedName>
</protein>
<feature type="transmembrane region" description="Helical" evidence="1">
    <location>
        <begin position="170"/>
        <end position="188"/>
    </location>
</feature>
<organism evidence="2 3">
    <name type="scientific">Saccharospirillum mangrovi</name>
    <dbReference type="NCBI Taxonomy" id="2161747"/>
    <lineage>
        <taxon>Bacteria</taxon>
        <taxon>Pseudomonadati</taxon>
        <taxon>Pseudomonadota</taxon>
        <taxon>Gammaproteobacteria</taxon>
        <taxon>Oceanospirillales</taxon>
        <taxon>Saccharospirillaceae</taxon>
        <taxon>Saccharospirillum</taxon>
    </lineage>
</organism>
<feature type="transmembrane region" description="Helical" evidence="1">
    <location>
        <begin position="61"/>
        <end position="79"/>
    </location>
</feature>
<feature type="transmembrane region" description="Helical" evidence="1">
    <location>
        <begin position="376"/>
        <end position="397"/>
    </location>
</feature>
<keyword evidence="1" id="KW-0472">Membrane</keyword>
<feature type="transmembrane region" description="Helical" evidence="1">
    <location>
        <begin position="303"/>
        <end position="324"/>
    </location>
</feature>
<evidence type="ECO:0000256" key="1">
    <source>
        <dbReference type="SAM" id="Phobius"/>
    </source>
</evidence>
<feature type="transmembrane region" description="Helical" evidence="1">
    <location>
        <begin position="128"/>
        <end position="149"/>
    </location>
</feature>
<feature type="transmembrane region" description="Helical" evidence="1">
    <location>
        <begin position="12"/>
        <end position="31"/>
    </location>
</feature>
<feature type="transmembrane region" description="Helical" evidence="1">
    <location>
        <begin position="417"/>
        <end position="438"/>
    </location>
</feature>
<dbReference type="RefSeq" id="WP_380693472.1">
    <property type="nucleotide sequence ID" value="NZ_JBHRYR010000002.1"/>
</dbReference>
<name>A0ABV7ZUT6_9GAMM</name>
<dbReference type="EMBL" id="JBHRYR010000002">
    <property type="protein sequence ID" value="MFC3851920.1"/>
    <property type="molecule type" value="Genomic_DNA"/>
</dbReference>
<reference evidence="3" key="1">
    <citation type="journal article" date="2019" name="Int. J. Syst. Evol. Microbiol.">
        <title>The Global Catalogue of Microorganisms (GCM) 10K type strain sequencing project: providing services to taxonomists for standard genome sequencing and annotation.</title>
        <authorList>
            <consortium name="The Broad Institute Genomics Platform"/>
            <consortium name="The Broad Institute Genome Sequencing Center for Infectious Disease"/>
            <person name="Wu L."/>
            <person name="Ma J."/>
        </authorList>
    </citation>
    <scope>NUCLEOTIDE SEQUENCE [LARGE SCALE GENOMIC DNA]</scope>
    <source>
        <strain evidence="3">IBRC 10765</strain>
    </source>
</reference>
<evidence type="ECO:0000313" key="3">
    <source>
        <dbReference type="Proteomes" id="UP001595617"/>
    </source>
</evidence>
<gene>
    <name evidence="2" type="ORF">ACFOOG_03650</name>
</gene>
<comment type="caution">
    <text evidence="2">The sequence shown here is derived from an EMBL/GenBank/DDBJ whole genome shotgun (WGS) entry which is preliminary data.</text>
</comment>
<feature type="transmembrane region" description="Helical" evidence="1">
    <location>
        <begin position="91"/>
        <end position="108"/>
    </location>
</feature>
<keyword evidence="1" id="KW-1133">Transmembrane helix</keyword>
<dbReference type="Proteomes" id="UP001595617">
    <property type="component" value="Unassembled WGS sequence"/>
</dbReference>